<dbReference type="AlphaFoldDB" id="A0A6J7RVS3"/>
<reference evidence="5" key="1">
    <citation type="submission" date="2020-05" db="EMBL/GenBank/DDBJ databases">
        <authorList>
            <person name="Chiriac C."/>
            <person name="Salcher M."/>
            <person name="Ghai R."/>
            <person name="Kavagutti S V."/>
        </authorList>
    </citation>
    <scope>NUCLEOTIDE SEQUENCE</scope>
</reference>
<evidence type="ECO:0000313" key="5">
    <source>
        <dbReference type="EMBL" id="CAB5032702.1"/>
    </source>
</evidence>
<dbReference type="EMBL" id="CAFABE010000067">
    <property type="protein sequence ID" value="CAB4831950.1"/>
    <property type="molecule type" value="Genomic_DNA"/>
</dbReference>
<feature type="coiled-coil region" evidence="1">
    <location>
        <begin position="80"/>
        <end position="139"/>
    </location>
</feature>
<organism evidence="5">
    <name type="scientific">freshwater metagenome</name>
    <dbReference type="NCBI Taxonomy" id="449393"/>
    <lineage>
        <taxon>unclassified sequences</taxon>
        <taxon>metagenomes</taxon>
        <taxon>ecological metagenomes</taxon>
    </lineage>
</organism>
<evidence type="ECO:0000313" key="4">
    <source>
        <dbReference type="EMBL" id="CAB4863240.1"/>
    </source>
</evidence>
<accession>A0A6J7RVS3</accession>
<feature type="compositionally biased region" description="Acidic residues" evidence="2">
    <location>
        <begin position="167"/>
        <end position="190"/>
    </location>
</feature>
<dbReference type="EMBL" id="CAFBPM010000036">
    <property type="protein sequence ID" value="CAB5032702.1"/>
    <property type="molecule type" value="Genomic_DNA"/>
</dbReference>
<evidence type="ECO:0000256" key="1">
    <source>
        <dbReference type="SAM" id="Coils"/>
    </source>
</evidence>
<evidence type="ECO:0000256" key="2">
    <source>
        <dbReference type="SAM" id="MobiDB-lite"/>
    </source>
</evidence>
<feature type="region of interest" description="Disordered" evidence="2">
    <location>
        <begin position="166"/>
        <end position="190"/>
    </location>
</feature>
<keyword evidence="1" id="KW-0175">Coiled coil</keyword>
<protein>
    <submittedName>
        <fullName evidence="5">Unannotated protein</fullName>
    </submittedName>
</protein>
<proteinExistence type="predicted"/>
<gene>
    <name evidence="3" type="ORF">UFOPK3164_01286</name>
    <name evidence="4" type="ORF">UFOPK3427_00324</name>
    <name evidence="5" type="ORF">UFOPK4112_01858</name>
</gene>
<sequence>MSDHFEDFADDVAEPARELDAEDILRQLVDVVATAKTMPLSASVLISRDEVLDLLEDALARLPEELRQARWLLREREDFRAEQQREADALMEEVKAQAERMVSRTELVRQSKLTAQQIVEEANENARRMRHEAEDYCDQKLAGMEIVLNRVLKTVSAGRERLQPQLEEAEDAESEELFEADDPFFDQDQT</sequence>
<evidence type="ECO:0000313" key="3">
    <source>
        <dbReference type="EMBL" id="CAB4831950.1"/>
    </source>
</evidence>
<name>A0A6J7RVS3_9ZZZZ</name>
<dbReference type="EMBL" id="CAFBLT010000001">
    <property type="protein sequence ID" value="CAB4863240.1"/>
    <property type="molecule type" value="Genomic_DNA"/>
</dbReference>